<dbReference type="PANTHER" id="PTHR48228:SF6">
    <property type="entry name" value="L-CARNITINE COA-TRANSFERASE"/>
    <property type="match status" value="1"/>
</dbReference>
<name>A0ABW2I4R7_9ACTN</name>
<dbReference type="Proteomes" id="UP001596548">
    <property type="component" value="Unassembled WGS sequence"/>
</dbReference>
<keyword evidence="2 4" id="KW-0808">Transferase</keyword>
<dbReference type="InterPro" id="IPR023606">
    <property type="entry name" value="CoA-Trfase_III_dom_1_sf"/>
</dbReference>
<dbReference type="SUPFAM" id="SSF89796">
    <property type="entry name" value="CoA-transferase family III (CaiB/BaiF)"/>
    <property type="match status" value="1"/>
</dbReference>
<accession>A0ABW2I4R7</accession>
<evidence type="ECO:0000313" key="4">
    <source>
        <dbReference type="EMBL" id="MFC7279887.1"/>
    </source>
</evidence>
<gene>
    <name evidence="4" type="ORF">ACFQS1_38520</name>
</gene>
<dbReference type="EMBL" id="JBHTBJ010000064">
    <property type="protein sequence ID" value="MFC7279887.1"/>
    <property type="molecule type" value="Genomic_DNA"/>
</dbReference>
<comment type="similarity">
    <text evidence="1">Belongs to the CoA-transferase III family.</text>
</comment>
<dbReference type="Gene3D" id="3.30.1540.10">
    <property type="entry name" value="formyl-coa transferase, domain 3"/>
    <property type="match status" value="1"/>
</dbReference>
<proteinExistence type="inferred from homology"/>
<dbReference type="Gene3D" id="3.40.50.10540">
    <property type="entry name" value="Crotonobetainyl-coa:carnitine coa-transferase, domain 1"/>
    <property type="match status" value="1"/>
</dbReference>
<dbReference type="InterPro" id="IPR050509">
    <property type="entry name" value="CoA-transferase_III"/>
</dbReference>
<evidence type="ECO:0000256" key="3">
    <source>
        <dbReference type="SAM" id="MobiDB-lite"/>
    </source>
</evidence>
<dbReference type="Pfam" id="PF02515">
    <property type="entry name" value="CoA_transf_3"/>
    <property type="match status" value="1"/>
</dbReference>
<evidence type="ECO:0000256" key="2">
    <source>
        <dbReference type="ARBA" id="ARBA00022679"/>
    </source>
</evidence>
<feature type="compositionally biased region" description="Polar residues" evidence="3">
    <location>
        <begin position="45"/>
        <end position="67"/>
    </location>
</feature>
<protein>
    <submittedName>
        <fullName evidence="4">CaiB/BaiF CoA transferase family protein</fullName>
    </submittedName>
</protein>
<comment type="caution">
    <text evidence="4">The sequence shown here is derived from an EMBL/GenBank/DDBJ whole genome shotgun (WGS) entry which is preliminary data.</text>
</comment>
<evidence type="ECO:0000313" key="5">
    <source>
        <dbReference type="Proteomes" id="UP001596548"/>
    </source>
</evidence>
<organism evidence="4 5">
    <name type="scientific">Paractinoplanes rhizophilus</name>
    <dbReference type="NCBI Taxonomy" id="1416877"/>
    <lineage>
        <taxon>Bacteria</taxon>
        <taxon>Bacillati</taxon>
        <taxon>Actinomycetota</taxon>
        <taxon>Actinomycetes</taxon>
        <taxon>Micromonosporales</taxon>
        <taxon>Micromonosporaceae</taxon>
        <taxon>Paractinoplanes</taxon>
    </lineage>
</organism>
<reference evidence="5" key="1">
    <citation type="journal article" date="2019" name="Int. J. Syst. Evol. Microbiol.">
        <title>The Global Catalogue of Microorganisms (GCM) 10K type strain sequencing project: providing services to taxonomists for standard genome sequencing and annotation.</title>
        <authorList>
            <consortium name="The Broad Institute Genomics Platform"/>
            <consortium name="The Broad Institute Genome Sequencing Center for Infectious Disease"/>
            <person name="Wu L."/>
            <person name="Ma J."/>
        </authorList>
    </citation>
    <scope>NUCLEOTIDE SEQUENCE [LARGE SCALE GENOMIC DNA]</scope>
    <source>
        <strain evidence="5">XZYJT-10</strain>
    </source>
</reference>
<dbReference type="RefSeq" id="WP_378977645.1">
    <property type="nucleotide sequence ID" value="NZ_JBHTBJ010000064.1"/>
</dbReference>
<dbReference type="GO" id="GO:0016740">
    <property type="term" value="F:transferase activity"/>
    <property type="evidence" value="ECO:0007669"/>
    <property type="project" value="UniProtKB-KW"/>
</dbReference>
<feature type="region of interest" description="Disordered" evidence="3">
    <location>
        <begin position="45"/>
        <end position="76"/>
    </location>
</feature>
<dbReference type="InterPro" id="IPR044855">
    <property type="entry name" value="CoA-Trfase_III_dom3_sf"/>
</dbReference>
<evidence type="ECO:0000256" key="1">
    <source>
        <dbReference type="ARBA" id="ARBA00008383"/>
    </source>
</evidence>
<dbReference type="PANTHER" id="PTHR48228">
    <property type="entry name" value="SUCCINYL-COA--D-CITRAMALATE COA-TRANSFERASE"/>
    <property type="match status" value="1"/>
</dbReference>
<keyword evidence="5" id="KW-1185">Reference proteome</keyword>
<sequence>MTDTNLPLDGIRVVDLTVVWSGPGATALLGDLGAEVIRIEGNNRVSRQASARTTNASVANSGWSRNTYPDGKPEPRPYDRTALFNWHARNKLAACMNLETPEGHEAALRLIEISDVLVENNTNGVLEKLGLGHDRLLELNPRLIVARMPPMGMTGPMSNYLGYGPNFNSLVGIAAMDGYEGEPPDSAGENYHMDESAPAGLAFAVLTALWDREVTGRGGLVEFAQAENVMQDIGEFFLDYQMNDRKPAVLGNTDPALLQDAFRTAEDDRWVVVSIRDDRDWAALTGVVGDAGWTALGRTAADRRANSRALRDGIAAWCAPLSSDDVVRRLAAVRVPAAEVMSELRLLADPHLAAREWFKARSHPSVGTYRYPGHPWRADGFDLAFGRPLPGFGEDNEYVYKTLLGYGDEKYDDLVSRRLVTDEQFA</sequence>
<dbReference type="InterPro" id="IPR003673">
    <property type="entry name" value="CoA-Trfase_fam_III"/>
</dbReference>